<evidence type="ECO:0000313" key="1">
    <source>
        <dbReference type="EMBL" id="QDU61353.1"/>
    </source>
</evidence>
<dbReference type="AlphaFoldDB" id="A0A518B2Y1"/>
<name>A0A518B2Y1_9BACT</name>
<dbReference type="RefSeq" id="WP_145257954.1">
    <property type="nucleotide sequence ID" value="NZ_CP036279.1"/>
</dbReference>
<dbReference type="KEGG" id="knv:Pan216_22090"/>
<dbReference type="OrthoDB" id="251209at2"/>
<accession>A0A518B2Y1</accession>
<dbReference type="Proteomes" id="UP000317093">
    <property type="component" value="Chromosome"/>
</dbReference>
<dbReference type="PROSITE" id="PS51257">
    <property type="entry name" value="PROKAR_LIPOPROTEIN"/>
    <property type="match status" value="1"/>
</dbReference>
<reference evidence="1 2" key="1">
    <citation type="submission" date="2019-02" db="EMBL/GenBank/DDBJ databases">
        <title>Deep-cultivation of Planctomycetes and their phenomic and genomic characterization uncovers novel biology.</title>
        <authorList>
            <person name="Wiegand S."/>
            <person name="Jogler M."/>
            <person name="Boedeker C."/>
            <person name="Pinto D."/>
            <person name="Vollmers J."/>
            <person name="Rivas-Marin E."/>
            <person name="Kohn T."/>
            <person name="Peeters S.H."/>
            <person name="Heuer A."/>
            <person name="Rast P."/>
            <person name="Oberbeckmann S."/>
            <person name="Bunk B."/>
            <person name="Jeske O."/>
            <person name="Meyerdierks A."/>
            <person name="Storesund J.E."/>
            <person name="Kallscheuer N."/>
            <person name="Luecker S."/>
            <person name="Lage O.M."/>
            <person name="Pohl T."/>
            <person name="Merkel B.J."/>
            <person name="Hornburger P."/>
            <person name="Mueller R.-W."/>
            <person name="Bruemmer F."/>
            <person name="Labrenz M."/>
            <person name="Spormann A.M."/>
            <person name="Op den Camp H."/>
            <person name="Overmann J."/>
            <person name="Amann R."/>
            <person name="Jetten M.S.M."/>
            <person name="Mascher T."/>
            <person name="Medema M.H."/>
            <person name="Devos D.P."/>
            <person name="Kaster A.-K."/>
            <person name="Ovreas L."/>
            <person name="Rohde M."/>
            <person name="Galperin M.Y."/>
            <person name="Jogler C."/>
        </authorList>
    </citation>
    <scope>NUCLEOTIDE SEQUENCE [LARGE SCALE GENOMIC DNA]</scope>
    <source>
        <strain evidence="1 2">Pan216</strain>
    </source>
</reference>
<gene>
    <name evidence="1" type="ORF">Pan216_22090</name>
</gene>
<dbReference type="EMBL" id="CP036279">
    <property type="protein sequence ID" value="QDU61353.1"/>
    <property type="molecule type" value="Genomic_DNA"/>
</dbReference>
<sequence length="222" mass="25812">MHVLPRRNWMLAGLLLATALGSSGCLVNMMALPFYLIGAESKAPPAIELVDGRRDEKRVLVLSYANSGLRFGHDAIDEEIAQLLGFNIASNEKRFTVVPEREVRHWRDMNSHWGEMSLQEIGEEFDVDYVIFTEVQEFSLNETKNQYLLQGKSRVIFRVHDVNKDMVVFNDMYMCSYPPNRSVPLTEVISEDHFRRRFLRKIARDLSWYVVPHRYVDEVSDL</sequence>
<keyword evidence="2" id="KW-1185">Reference proteome</keyword>
<evidence type="ECO:0000313" key="2">
    <source>
        <dbReference type="Proteomes" id="UP000317093"/>
    </source>
</evidence>
<proteinExistence type="predicted"/>
<organism evidence="1 2">
    <name type="scientific">Kolteria novifilia</name>
    <dbReference type="NCBI Taxonomy" id="2527975"/>
    <lineage>
        <taxon>Bacteria</taxon>
        <taxon>Pseudomonadati</taxon>
        <taxon>Planctomycetota</taxon>
        <taxon>Planctomycetia</taxon>
        <taxon>Kolteriales</taxon>
        <taxon>Kolteriaceae</taxon>
        <taxon>Kolteria</taxon>
    </lineage>
</organism>
<protein>
    <submittedName>
        <fullName evidence="1">Uncharacterized protein</fullName>
    </submittedName>
</protein>